<gene>
    <name evidence="4" type="ORF">BV898_10442</name>
</gene>
<dbReference type="PANTHER" id="PTHR12925">
    <property type="entry name" value="HIKESHI FAMILY MEMBER"/>
    <property type="match status" value="1"/>
</dbReference>
<evidence type="ECO:0000256" key="1">
    <source>
        <dbReference type="ARBA" id="ARBA00006623"/>
    </source>
</evidence>
<dbReference type="EMBL" id="MTYJ01000089">
    <property type="protein sequence ID" value="OQV15434.1"/>
    <property type="molecule type" value="Genomic_DNA"/>
</dbReference>
<sequence>MIGLIVSGRPAQSFESVPGDATQTRFISTITDADSINHIVVFLSQPLPEGVGAGVHFSWPGAGSAAQEWTYLGCLTNAKPSAIYKIVKPKRLDPAEGSGDSIQQPQSPAIVMFGGAPNPHLAAVGVSLEPLTALESMQLPPTDAVQKTNLQEFCGKMLDSFVNYAMSFAVANPANPNDVYVPMKTITGWFEKYKRRLETDPNFWKSSS</sequence>
<reference evidence="5" key="1">
    <citation type="submission" date="2017-01" db="EMBL/GenBank/DDBJ databases">
        <title>Comparative genomics of anhydrobiosis in the tardigrade Hypsibius dujardini.</title>
        <authorList>
            <person name="Yoshida Y."/>
            <person name="Koutsovoulos G."/>
            <person name="Laetsch D."/>
            <person name="Stevens L."/>
            <person name="Kumar S."/>
            <person name="Horikawa D."/>
            <person name="Ishino K."/>
            <person name="Komine S."/>
            <person name="Tomita M."/>
            <person name="Blaxter M."/>
            <person name="Arakawa K."/>
        </authorList>
    </citation>
    <scope>NUCLEOTIDE SEQUENCE [LARGE SCALE GENOMIC DNA]</scope>
    <source>
        <strain evidence="5">Z151</strain>
    </source>
</reference>
<dbReference type="InterPro" id="IPR048364">
    <property type="entry name" value="Hikeshi-like_C"/>
</dbReference>
<dbReference type="OrthoDB" id="10248398at2759"/>
<evidence type="ECO:0000259" key="3">
    <source>
        <dbReference type="Pfam" id="PF21057"/>
    </source>
</evidence>
<name>A0A1W0WJQ1_HYPEX</name>
<evidence type="ECO:0000259" key="2">
    <source>
        <dbReference type="Pfam" id="PF05603"/>
    </source>
</evidence>
<dbReference type="AlphaFoldDB" id="A0A1W0WJQ1"/>
<comment type="caution">
    <text evidence="4">The sequence shown here is derived from an EMBL/GenBank/DDBJ whole genome shotgun (WGS) entry which is preliminary data.</text>
</comment>
<feature type="domain" description="Hikeshi-like C-terminal" evidence="3">
    <location>
        <begin position="149"/>
        <end position="205"/>
    </location>
</feature>
<protein>
    <submittedName>
        <fullName evidence="4">Uncharacterized protein</fullName>
    </submittedName>
</protein>
<dbReference type="GO" id="GO:0061608">
    <property type="term" value="F:nuclear import signal receptor activity"/>
    <property type="evidence" value="ECO:0007669"/>
    <property type="project" value="TreeGrafter"/>
</dbReference>
<keyword evidence="5" id="KW-1185">Reference proteome</keyword>
<dbReference type="GO" id="GO:0030544">
    <property type="term" value="F:Hsp70 protein binding"/>
    <property type="evidence" value="ECO:0007669"/>
    <property type="project" value="TreeGrafter"/>
</dbReference>
<dbReference type="GO" id="GO:0005634">
    <property type="term" value="C:nucleus"/>
    <property type="evidence" value="ECO:0007669"/>
    <property type="project" value="TreeGrafter"/>
</dbReference>
<accession>A0A1W0WJQ1</accession>
<dbReference type="PANTHER" id="PTHR12925:SF0">
    <property type="entry name" value="PROTEIN HIKESHI"/>
    <property type="match status" value="1"/>
</dbReference>
<organism evidence="4 5">
    <name type="scientific">Hypsibius exemplaris</name>
    <name type="common">Freshwater tardigrade</name>
    <dbReference type="NCBI Taxonomy" id="2072580"/>
    <lineage>
        <taxon>Eukaryota</taxon>
        <taxon>Metazoa</taxon>
        <taxon>Ecdysozoa</taxon>
        <taxon>Tardigrada</taxon>
        <taxon>Eutardigrada</taxon>
        <taxon>Parachela</taxon>
        <taxon>Hypsibioidea</taxon>
        <taxon>Hypsibiidae</taxon>
        <taxon>Hypsibius</taxon>
    </lineage>
</organism>
<dbReference type="Pfam" id="PF05603">
    <property type="entry name" value="Hikeshi-like_N"/>
    <property type="match status" value="1"/>
</dbReference>
<feature type="domain" description="Hikeshi-like N-terminal" evidence="2">
    <location>
        <begin position="5"/>
        <end position="136"/>
    </location>
</feature>
<evidence type="ECO:0000313" key="5">
    <source>
        <dbReference type="Proteomes" id="UP000192578"/>
    </source>
</evidence>
<evidence type="ECO:0000313" key="4">
    <source>
        <dbReference type="EMBL" id="OQV15434.1"/>
    </source>
</evidence>
<comment type="similarity">
    <text evidence="1">Belongs to the OPI10 family.</text>
</comment>
<dbReference type="Pfam" id="PF21057">
    <property type="entry name" value="Hikeshi-like_C"/>
    <property type="match status" value="1"/>
</dbReference>
<dbReference type="GO" id="GO:0005829">
    <property type="term" value="C:cytosol"/>
    <property type="evidence" value="ECO:0007669"/>
    <property type="project" value="TreeGrafter"/>
</dbReference>
<dbReference type="GO" id="GO:0006606">
    <property type="term" value="P:protein import into nucleus"/>
    <property type="evidence" value="ECO:0007669"/>
    <property type="project" value="TreeGrafter"/>
</dbReference>
<dbReference type="InterPro" id="IPR008493">
    <property type="entry name" value="Hikeshi-like_N"/>
</dbReference>
<dbReference type="InterPro" id="IPR031318">
    <property type="entry name" value="OPI10"/>
</dbReference>
<dbReference type="Proteomes" id="UP000192578">
    <property type="component" value="Unassembled WGS sequence"/>
</dbReference>
<proteinExistence type="inferred from homology"/>